<keyword evidence="8 12" id="KW-0326">Glycosidase</keyword>
<gene>
    <name evidence="14" type="ORF">CWR45_05675</name>
</gene>
<keyword evidence="7" id="KW-0119">Carbohydrate metabolism</keyword>
<evidence type="ECO:0000256" key="1">
    <source>
        <dbReference type="ARBA" id="ARBA00001936"/>
    </source>
</evidence>
<comment type="cofactor">
    <cofactor evidence="1">
        <name>Mn(2+)</name>
        <dbReference type="ChEBI" id="CHEBI:29035"/>
    </cofactor>
</comment>
<evidence type="ECO:0000256" key="12">
    <source>
        <dbReference type="RuleBase" id="RU361152"/>
    </source>
</evidence>
<comment type="caution">
    <text evidence="14">The sequence shown here is derived from an EMBL/GenBank/DDBJ whole genome shotgun (WGS) entry which is preliminary data.</text>
</comment>
<evidence type="ECO:0000256" key="3">
    <source>
        <dbReference type="ARBA" id="ARBA00022723"/>
    </source>
</evidence>
<dbReference type="GO" id="GO:0005975">
    <property type="term" value="P:carbohydrate metabolic process"/>
    <property type="evidence" value="ECO:0007669"/>
    <property type="project" value="InterPro"/>
</dbReference>
<evidence type="ECO:0000256" key="10">
    <source>
        <dbReference type="PIRSR" id="PIRSR601088-3"/>
    </source>
</evidence>
<feature type="binding site" evidence="10">
    <location>
        <position position="169"/>
    </location>
    <ligand>
        <name>Mn(2+)</name>
        <dbReference type="ChEBI" id="CHEBI:29035"/>
    </ligand>
</feature>
<keyword evidence="10" id="KW-0533">Nickel</keyword>
<proteinExistence type="inferred from homology"/>
<evidence type="ECO:0000256" key="8">
    <source>
        <dbReference type="ARBA" id="ARBA00023295"/>
    </source>
</evidence>
<dbReference type="GO" id="GO:0046872">
    <property type="term" value="F:metal ion binding"/>
    <property type="evidence" value="ECO:0007669"/>
    <property type="project" value="UniProtKB-KW"/>
</dbReference>
<dbReference type="SUPFAM" id="SSF51735">
    <property type="entry name" value="NAD(P)-binding Rossmann-fold domains"/>
    <property type="match status" value="1"/>
</dbReference>
<dbReference type="RefSeq" id="WP_115748852.1">
    <property type="nucleotide sequence ID" value="NZ_PIOD01000005.1"/>
</dbReference>
<evidence type="ECO:0000256" key="9">
    <source>
        <dbReference type="PIRSR" id="PIRSR601088-2"/>
    </source>
</evidence>
<dbReference type="InterPro" id="IPR001088">
    <property type="entry name" value="Glyco_hydro_4"/>
</dbReference>
<keyword evidence="6 10" id="KW-0464">Manganese</keyword>
<dbReference type="CDD" id="cd05297">
    <property type="entry name" value="GH4_alpha_glucosidase_galactosidase"/>
    <property type="match status" value="1"/>
</dbReference>
<evidence type="ECO:0000256" key="6">
    <source>
        <dbReference type="ARBA" id="ARBA00023211"/>
    </source>
</evidence>
<keyword evidence="10" id="KW-0170">Cobalt</keyword>
<dbReference type="NCBIfam" id="NF011657">
    <property type="entry name" value="PRK15076.1"/>
    <property type="match status" value="1"/>
</dbReference>
<dbReference type="GO" id="GO:0004553">
    <property type="term" value="F:hydrolase activity, hydrolyzing O-glycosyl compounds"/>
    <property type="evidence" value="ECO:0007669"/>
    <property type="project" value="InterPro"/>
</dbReference>
<organism evidence="14 15">
    <name type="scientific">Oceanobacillus chungangensis</name>
    <dbReference type="NCBI Taxonomy" id="1229152"/>
    <lineage>
        <taxon>Bacteria</taxon>
        <taxon>Bacillati</taxon>
        <taxon>Bacillota</taxon>
        <taxon>Bacilli</taxon>
        <taxon>Bacillales</taxon>
        <taxon>Bacillaceae</taxon>
        <taxon>Oceanobacillus</taxon>
    </lineage>
</organism>
<evidence type="ECO:0000256" key="11">
    <source>
        <dbReference type="PIRSR" id="PIRSR601088-4"/>
    </source>
</evidence>
<dbReference type="InterPro" id="IPR036291">
    <property type="entry name" value="NAD(P)-bd_dom_sf"/>
</dbReference>
<dbReference type="PANTHER" id="PTHR32092:SF6">
    <property type="entry name" value="ALPHA-GALACTOSIDASE"/>
    <property type="match status" value="1"/>
</dbReference>
<protein>
    <submittedName>
        <fullName evidence="14">Alpha-glucosidase/alpha-galactosidase</fullName>
    </submittedName>
</protein>
<dbReference type="Pfam" id="PF02056">
    <property type="entry name" value="Glyco_hydro_4"/>
    <property type="match status" value="1"/>
</dbReference>
<feature type="binding site" evidence="10">
    <location>
        <position position="199"/>
    </location>
    <ligand>
        <name>Mn(2+)</name>
        <dbReference type="ChEBI" id="CHEBI:29035"/>
    </ligand>
</feature>
<comment type="similarity">
    <text evidence="2 12">Belongs to the glycosyl hydrolase 4 family.</text>
</comment>
<evidence type="ECO:0000256" key="4">
    <source>
        <dbReference type="ARBA" id="ARBA00022801"/>
    </source>
</evidence>
<dbReference type="Proteomes" id="UP000256520">
    <property type="component" value="Unassembled WGS sequence"/>
</dbReference>
<evidence type="ECO:0000256" key="7">
    <source>
        <dbReference type="ARBA" id="ARBA00023277"/>
    </source>
</evidence>
<dbReference type="OrthoDB" id="9808275at2"/>
<dbReference type="EMBL" id="PIOD01000005">
    <property type="protein sequence ID" value="RDW20716.1"/>
    <property type="molecule type" value="Genomic_DNA"/>
</dbReference>
<keyword evidence="3 10" id="KW-0479">Metal-binding</keyword>
<name>A0A3D8PX57_9BACI</name>
<dbReference type="SUPFAM" id="SSF56327">
    <property type="entry name" value="LDH C-terminal domain-like"/>
    <property type="match status" value="1"/>
</dbReference>
<comment type="cofactor">
    <cofactor evidence="12">
        <name>NAD(+)</name>
        <dbReference type="ChEBI" id="CHEBI:57540"/>
    </cofactor>
    <text evidence="12">Binds 1 NAD(+) per subunit.</text>
</comment>
<dbReference type="Gene3D" id="3.90.1820.10">
    <property type="entry name" value="AglA-like glucosidase"/>
    <property type="match status" value="1"/>
</dbReference>
<keyword evidence="5 12" id="KW-0520">NAD</keyword>
<evidence type="ECO:0000313" key="15">
    <source>
        <dbReference type="Proteomes" id="UP000256520"/>
    </source>
</evidence>
<dbReference type="PANTHER" id="PTHR32092">
    <property type="entry name" value="6-PHOSPHO-BETA-GLUCOSIDASE-RELATED"/>
    <property type="match status" value="1"/>
</dbReference>
<reference evidence="15" key="1">
    <citation type="submission" date="2017-11" db="EMBL/GenBank/DDBJ databases">
        <authorList>
            <person name="Zhu W."/>
        </authorList>
    </citation>
    <scope>NUCLEOTIDE SEQUENCE [LARGE SCALE GENOMIC DNA]</scope>
    <source>
        <strain evidence="15">CAU 1051</strain>
    </source>
</reference>
<keyword evidence="15" id="KW-1185">Reference proteome</keyword>
<keyword evidence="10" id="KW-0408">Iron</keyword>
<dbReference type="InterPro" id="IPR053715">
    <property type="entry name" value="GH4_Enzyme_sf"/>
</dbReference>
<dbReference type="Pfam" id="PF11975">
    <property type="entry name" value="Glyco_hydro_4C"/>
    <property type="match status" value="1"/>
</dbReference>
<dbReference type="PRINTS" id="PR00732">
    <property type="entry name" value="GLHYDRLASE4"/>
</dbReference>
<evidence type="ECO:0000313" key="14">
    <source>
        <dbReference type="EMBL" id="RDW20716.1"/>
    </source>
</evidence>
<evidence type="ECO:0000259" key="13">
    <source>
        <dbReference type="Pfam" id="PF11975"/>
    </source>
</evidence>
<dbReference type="InterPro" id="IPR015955">
    <property type="entry name" value="Lactate_DH/Glyco_Ohase_4_C"/>
</dbReference>
<evidence type="ECO:0000256" key="5">
    <source>
        <dbReference type="ARBA" id="ARBA00023027"/>
    </source>
</evidence>
<feature type="domain" description="Glycosyl hydrolase family 4 C-terminal" evidence="13">
    <location>
        <begin position="194"/>
        <end position="405"/>
    </location>
</feature>
<sequence length="433" mass="49308">MTKITFLGAGSTIFAKNVLGDAMTVPALQDFEFALFDIDHERLKESETMLKNIKKNLGSTVNIVSYTDRKESLRNAKYVINAIQVGGYDPSTIIDFEIPKKYGLRQTIADTVGIGGIFRSLRTIPVMLDFAKDMQEVCPDAWFLNYTNPMAALSGAMQRYSGIKTVGLCHSVQVCADHLLRDLDMSTDNLQWKIAGINHMAWLLEITRNGEDLYPEIKRRALEKQKRTHDDMIRYELMQRFGYYVTESSEHNAEYHPYFIKNRYPELIERFNIPLDEYPRRCINQIEDWKKMRDDLLNDQNLTHSRSHEYGSYIMEAMETNVPFKIGGNVLNTGGLISNLPEKAVVEVPCLVDASGVTPTYVGELPEQLAALNRTNINTQLLTIEAAMTKKKEHIYHAAMLDPHTSAELSIDDIVALCDDLIEAHGDWLPKYK</sequence>
<accession>A0A3D8PX57</accession>
<dbReference type="InterPro" id="IPR022616">
    <property type="entry name" value="Glyco_hydro_4_C"/>
</dbReference>
<dbReference type="AlphaFoldDB" id="A0A3D8PX57"/>
<keyword evidence="4 12" id="KW-0378">Hydrolase</keyword>
<feature type="binding site" evidence="9">
    <location>
        <position position="148"/>
    </location>
    <ligand>
        <name>substrate</name>
    </ligand>
</feature>
<dbReference type="GO" id="GO:0016616">
    <property type="term" value="F:oxidoreductase activity, acting on the CH-OH group of donors, NAD or NADP as acceptor"/>
    <property type="evidence" value="ECO:0007669"/>
    <property type="project" value="InterPro"/>
</dbReference>
<evidence type="ECO:0000256" key="2">
    <source>
        <dbReference type="ARBA" id="ARBA00010141"/>
    </source>
</evidence>
<feature type="site" description="Increases basicity of active site Tyr" evidence="11">
    <location>
        <position position="110"/>
    </location>
</feature>